<keyword evidence="1" id="KW-1133">Transmembrane helix</keyword>
<reference evidence="2 3" key="1">
    <citation type="submission" date="2023-12" db="EMBL/GenBank/DDBJ databases">
        <title>Description of Novel Strain Fulvimarina sp. 2208YS6-2-32 isolated from Uroteuthis (Photololigo) edulis.</title>
        <authorList>
            <person name="Park J.-S."/>
        </authorList>
    </citation>
    <scope>NUCLEOTIDE SEQUENCE [LARGE SCALE GENOMIC DNA]</scope>
    <source>
        <strain evidence="2 3">2208YS6-2-32</strain>
    </source>
</reference>
<feature type="transmembrane region" description="Helical" evidence="1">
    <location>
        <begin position="125"/>
        <end position="143"/>
    </location>
</feature>
<protein>
    <submittedName>
        <fullName evidence="2">DUF6064 family protein</fullName>
    </submittedName>
</protein>
<dbReference type="Proteomes" id="UP001294412">
    <property type="component" value="Unassembled WGS sequence"/>
</dbReference>
<gene>
    <name evidence="2" type="ORF">U0C82_08775</name>
</gene>
<keyword evidence="3" id="KW-1185">Reference proteome</keyword>
<dbReference type="Pfam" id="PF19540">
    <property type="entry name" value="DUF6064"/>
    <property type="match status" value="1"/>
</dbReference>
<evidence type="ECO:0000313" key="3">
    <source>
        <dbReference type="Proteomes" id="UP001294412"/>
    </source>
</evidence>
<dbReference type="RefSeq" id="WP_322186688.1">
    <property type="nucleotide sequence ID" value="NZ_JAXLPB010000002.1"/>
</dbReference>
<keyword evidence="1" id="KW-0472">Membrane</keyword>
<feature type="transmembrane region" description="Helical" evidence="1">
    <location>
        <begin position="63"/>
        <end position="84"/>
    </location>
</feature>
<dbReference type="EMBL" id="JAXLPB010000002">
    <property type="protein sequence ID" value="MDY8109236.1"/>
    <property type="molecule type" value="Genomic_DNA"/>
</dbReference>
<comment type="caution">
    <text evidence="2">The sequence shown here is derived from an EMBL/GenBank/DDBJ whole genome shotgun (WGS) entry which is preliminary data.</text>
</comment>
<keyword evidence="1" id="KW-0812">Transmembrane</keyword>
<name>A0ABU5I4Z9_9HYPH</name>
<accession>A0ABU5I4Z9</accession>
<evidence type="ECO:0000256" key="1">
    <source>
        <dbReference type="SAM" id="Phobius"/>
    </source>
</evidence>
<feature type="transmembrane region" description="Helical" evidence="1">
    <location>
        <begin position="30"/>
        <end position="51"/>
    </location>
</feature>
<feature type="transmembrane region" description="Helical" evidence="1">
    <location>
        <begin position="90"/>
        <end position="113"/>
    </location>
</feature>
<organism evidence="2 3">
    <name type="scientific">Fulvimarina uroteuthidis</name>
    <dbReference type="NCBI Taxonomy" id="3098149"/>
    <lineage>
        <taxon>Bacteria</taxon>
        <taxon>Pseudomonadati</taxon>
        <taxon>Pseudomonadota</taxon>
        <taxon>Alphaproteobacteria</taxon>
        <taxon>Hyphomicrobiales</taxon>
        <taxon>Aurantimonadaceae</taxon>
        <taxon>Fulvimarina</taxon>
    </lineage>
</organism>
<evidence type="ECO:0000313" key="2">
    <source>
        <dbReference type="EMBL" id="MDY8109236.1"/>
    </source>
</evidence>
<feature type="transmembrane region" description="Helical" evidence="1">
    <location>
        <begin position="208"/>
        <end position="225"/>
    </location>
</feature>
<sequence>METFATYQLQDFLLFSERVYRRLFEAQNAAWWPLPPVLAGLGLAFLLLIALRRGGASRRIAGASLLAVALVWGFVAVDFLLGRYAPISPIALAGAYAFMAEAVLLAIVAALGLRARATLVSGLRLTLGIFLAGLGILIYPAIGFVRNGGAVSAEWFGMAPDPTAIATLGFLVIAVRGRWALAGLSIVPCLWLCLSALTLRVFGDPAEWVLFAAVGLALVALVLPARRQAGAE</sequence>
<feature type="transmembrane region" description="Helical" evidence="1">
    <location>
        <begin position="155"/>
        <end position="174"/>
    </location>
</feature>
<feature type="transmembrane region" description="Helical" evidence="1">
    <location>
        <begin position="181"/>
        <end position="202"/>
    </location>
</feature>
<dbReference type="InterPro" id="IPR045708">
    <property type="entry name" value="DUF6064"/>
</dbReference>
<proteinExistence type="predicted"/>